<dbReference type="AlphaFoldDB" id="A0A9Y2NQB0"/>
<dbReference type="EMBL" id="CP127295">
    <property type="protein sequence ID" value="WIY06480.1"/>
    <property type="molecule type" value="Genomic_DNA"/>
</dbReference>
<dbReference type="SUPFAM" id="SSF52317">
    <property type="entry name" value="Class I glutamine amidotransferase-like"/>
    <property type="match status" value="1"/>
</dbReference>
<dbReference type="GO" id="GO:0000162">
    <property type="term" value="P:L-tryptophan biosynthetic process"/>
    <property type="evidence" value="ECO:0007669"/>
    <property type="project" value="TreeGrafter"/>
</dbReference>
<organism evidence="3 4">
    <name type="scientific">Amycolatopsis mongoliensis</name>
    <dbReference type="NCBI Taxonomy" id="715475"/>
    <lineage>
        <taxon>Bacteria</taxon>
        <taxon>Bacillati</taxon>
        <taxon>Actinomycetota</taxon>
        <taxon>Actinomycetes</taxon>
        <taxon>Pseudonocardiales</taxon>
        <taxon>Pseudonocardiaceae</taxon>
        <taxon>Amycolatopsis</taxon>
    </lineage>
</organism>
<keyword evidence="4" id="KW-1185">Reference proteome</keyword>
<sequence length="193" mass="20558">MICVLDNYDSFVYNLVQYLGNLGASCEVYRNDEVSVADVVALEPELVLISPGPGDPVDAGISVELVRGLAGRVPIFGVCLGHQAIGAAFGARVVHAAEPMHGKCSPLVHDGRGVFAGLRNPLTVARYHSLVLDPATLPADLVVTAWSSTGEVMGVRHRELPIEGVQFHPESLFTEEGVAMVANAMRSRTLVRS</sequence>
<dbReference type="FunFam" id="3.40.50.880:FF:000003">
    <property type="entry name" value="Anthranilate synthase component II"/>
    <property type="match status" value="1"/>
</dbReference>
<dbReference type="EC" id="4.1.3.27" evidence="3"/>
<dbReference type="PRINTS" id="PR00096">
    <property type="entry name" value="GATASE"/>
</dbReference>
<dbReference type="GO" id="GO:0005829">
    <property type="term" value="C:cytosol"/>
    <property type="evidence" value="ECO:0007669"/>
    <property type="project" value="TreeGrafter"/>
</dbReference>
<dbReference type="InterPro" id="IPR006221">
    <property type="entry name" value="TrpG/PapA_dom"/>
</dbReference>
<dbReference type="InterPro" id="IPR050472">
    <property type="entry name" value="Anth_synth/Amidotransfase"/>
</dbReference>
<keyword evidence="1" id="KW-0315">Glutamine amidotransferase</keyword>
<evidence type="ECO:0000313" key="4">
    <source>
        <dbReference type="Proteomes" id="UP001239397"/>
    </source>
</evidence>
<reference evidence="3 4" key="1">
    <citation type="submission" date="2023-06" db="EMBL/GenBank/DDBJ databases">
        <authorList>
            <person name="Oyuntsetseg B."/>
            <person name="Kim S.B."/>
        </authorList>
    </citation>
    <scope>NUCLEOTIDE SEQUENCE [LARGE SCALE GENOMIC DNA]</scope>
    <source>
        <strain evidence="3 4">4-36</strain>
    </source>
</reference>
<dbReference type="PROSITE" id="PS51273">
    <property type="entry name" value="GATASE_TYPE_1"/>
    <property type="match status" value="1"/>
</dbReference>
<evidence type="ECO:0000313" key="3">
    <source>
        <dbReference type="EMBL" id="WIY06480.1"/>
    </source>
</evidence>
<gene>
    <name evidence="3" type="ORF">QRX60_22510</name>
</gene>
<evidence type="ECO:0000259" key="2">
    <source>
        <dbReference type="Pfam" id="PF00117"/>
    </source>
</evidence>
<name>A0A9Y2NQB0_9PSEU</name>
<dbReference type="PANTHER" id="PTHR43418:SF4">
    <property type="entry name" value="MULTIFUNCTIONAL TRYPTOPHAN BIOSYNTHESIS PROTEIN"/>
    <property type="match status" value="1"/>
</dbReference>
<dbReference type="KEGG" id="amog:QRX60_22510"/>
<dbReference type="PANTHER" id="PTHR43418">
    <property type="entry name" value="MULTIFUNCTIONAL TRYPTOPHAN BIOSYNTHESIS PROTEIN-RELATED"/>
    <property type="match status" value="1"/>
</dbReference>
<feature type="domain" description="Glutamine amidotransferase" evidence="2">
    <location>
        <begin position="4"/>
        <end position="184"/>
    </location>
</feature>
<dbReference type="PRINTS" id="PR00097">
    <property type="entry name" value="ANTSNTHASEII"/>
</dbReference>
<accession>A0A9Y2NQB0</accession>
<protein>
    <submittedName>
        <fullName evidence="3">Aminodeoxychorismate/anthranilate synthase component II</fullName>
        <ecNumber evidence="3">4.1.3.27</ecNumber>
    </submittedName>
</protein>
<dbReference type="PRINTS" id="PR00099">
    <property type="entry name" value="CPSGATASE"/>
</dbReference>
<dbReference type="RefSeq" id="WP_286002739.1">
    <property type="nucleotide sequence ID" value="NZ_CP127295.1"/>
</dbReference>
<dbReference type="InterPro" id="IPR029062">
    <property type="entry name" value="Class_I_gatase-like"/>
</dbReference>
<dbReference type="NCBIfam" id="TIGR00566">
    <property type="entry name" value="trpG_papA"/>
    <property type="match status" value="1"/>
</dbReference>
<dbReference type="Pfam" id="PF00117">
    <property type="entry name" value="GATase"/>
    <property type="match status" value="1"/>
</dbReference>
<dbReference type="Gene3D" id="3.40.50.880">
    <property type="match status" value="1"/>
</dbReference>
<evidence type="ECO:0000256" key="1">
    <source>
        <dbReference type="ARBA" id="ARBA00022962"/>
    </source>
</evidence>
<proteinExistence type="predicted"/>
<dbReference type="InterPro" id="IPR017926">
    <property type="entry name" value="GATASE"/>
</dbReference>
<dbReference type="Proteomes" id="UP001239397">
    <property type="component" value="Chromosome"/>
</dbReference>
<keyword evidence="3" id="KW-0456">Lyase</keyword>
<dbReference type="CDD" id="cd01743">
    <property type="entry name" value="GATase1_Anthranilate_Synthase"/>
    <property type="match status" value="1"/>
</dbReference>
<dbReference type="GO" id="GO:0004049">
    <property type="term" value="F:anthranilate synthase activity"/>
    <property type="evidence" value="ECO:0007669"/>
    <property type="project" value="UniProtKB-EC"/>
</dbReference>